<evidence type="ECO:0000256" key="5">
    <source>
        <dbReference type="ARBA" id="ARBA00035538"/>
    </source>
</evidence>
<dbReference type="STRING" id="418985.A0A1V9XI24"/>
<dbReference type="FunCoup" id="A0A1V9XI24">
    <property type="interactions" value="473"/>
</dbReference>
<evidence type="ECO:0000256" key="1">
    <source>
        <dbReference type="ARBA" id="ARBA00008760"/>
    </source>
</evidence>
<protein>
    <recommendedName>
        <fullName evidence="4">Large ribosomal subunit protein bL28m</fullName>
    </recommendedName>
    <alternativeName>
        <fullName evidence="5">39S ribosomal protein L28, mitochondrial</fullName>
    </alternativeName>
</protein>
<dbReference type="InterPro" id="IPR026569">
    <property type="entry name" value="Ribosomal_bL28"/>
</dbReference>
<reference evidence="6 7" key="1">
    <citation type="journal article" date="2017" name="Gigascience">
        <title>Draft genome of the honey bee ectoparasitic mite, Tropilaelaps mercedesae, is shaped by the parasitic life history.</title>
        <authorList>
            <person name="Dong X."/>
            <person name="Armstrong S.D."/>
            <person name="Xia D."/>
            <person name="Makepeace B.L."/>
            <person name="Darby A.C."/>
            <person name="Kadowaki T."/>
        </authorList>
    </citation>
    <scope>NUCLEOTIDE SEQUENCE [LARGE SCALE GENOMIC DNA]</scope>
    <source>
        <strain evidence="6">Wuxi-XJTLU</strain>
    </source>
</reference>
<name>A0A1V9XI24_9ACAR</name>
<dbReference type="PANTHER" id="PTHR13528">
    <property type="entry name" value="39S RIBOSOMAL PROTEIN L28, MITOCHONDRIAL"/>
    <property type="match status" value="1"/>
</dbReference>
<organism evidence="6 7">
    <name type="scientific">Tropilaelaps mercedesae</name>
    <dbReference type="NCBI Taxonomy" id="418985"/>
    <lineage>
        <taxon>Eukaryota</taxon>
        <taxon>Metazoa</taxon>
        <taxon>Ecdysozoa</taxon>
        <taxon>Arthropoda</taxon>
        <taxon>Chelicerata</taxon>
        <taxon>Arachnida</taxon>
        <taxon>Acari</taxon>
        <taxon>Parasitiformes</taxon>
        <taxon>Mesostigmata</taxon>
        <taxon>Gamasina</taxon>
        <taxon>Dermanyssoidea</taxon>
        <taxon>Laelapidae</taxon>
        <taxon>Tropilaelaps</taxon>
    </lineage>
</organism>
<dbReference type="InterPro" id="IPR034704">
    <property type="entry name" value="Ribosomal_bL28/bL31-like_sf"/>
</dbReference>
<dbReference type="SUPFAM" id="SSF143800">
    <property type="entry name" value="L28p-like"/>
    <property type="match status" value="1"/>
</dbReference>
<sequence>MQSVLTLPRARPALKYIPFKDRFPKCYQQFLEDLKRPRTPVNYVPLKERFYWDAEQGKVLPVIDAPIETLFPPESQKGLWGGEGVIKGYIQRKKSKVERPFAIKTTPKVWSPQVLSMVLYSEVLDKYLKTEVTLTALERIDECFGLDMYLLKTPVQDLNSQLAFDLRRKILLALARKDLYPNDPAKREKMLKKYAEFIIPEEEAEWFGLNLRAATWKLLEQEQYARWEGTPLKPQLRAKLIEALKAEKLKGEKAEEKS</sequence>
<evidence type="ECO:0000313" key="7">
    <source>
        <dbReference type="Proteomes" id="UP000192247"/>
    </source>
</evidence>
<keyword evidence="2 6" id="KW-0689">Ribosomal protein</keyword>
<evidence type="ECO:0000256" key="2">
    <source>
        <dbReference type="ARBA" id="ARBA00022980"/>
    </source>
</evidence>
<comment type="similarity">
    <text evidence="1">Belongs to the bacterial ribosomal protein bL28 family.</text>
</comment>
<dbReference type="OrthoDB" id="361870at2759"/>
<gene>
    <name evidence="6" type="ORF">BIW11_09999</name>
</gene>
<dbReference type="InParanoid" id="A0A1V9XI24"/>
<dbReference type="Proteomes" id="UP000192247">
    <property type="component" value="Unassembled WGS sequence"/>
</dbReference>
<dbReference type="AlphaFoldDB" id="A0A1V9XI24"/>
<dbReference type="EMBL" id="MNPL01010617">
    <property type="protein sequence ID" value="OQR73028.1"/>
    <property type="molecule type" value="Genomic_DNA"/>
</dbReference>
<comment type="caution">
    <text evidence="6">The sequence shown here is derived from an EMBL/GenBank/DDBJ whole genome shotgun (WGS) entry which is preliminary data.</text>
</comment>
<dbReference type="GO" id="GO:0003735">
    <property type="term" value="F:structural constituent of ribosome"/>
    <property type="evidence" value="ECO:0007669"/>
    <property type="project" value="InterPro"/>
</dbReference>
<proteinExistence type="inferred from homology"/>
<evidence type="ECO:0000256" key="3">
    <source>
        <dbReference type="ARBA" id="ARBA00023274"/>
    </source>
</evidence>
<keyword evidence="3" id="KW-0687">Ribonucleoprotein</keyword>
<accession>A0A1V9XI24</accession>
<dbReference type="PANTHER" id="PTHR13528:SF2">
    <property type="entry name" value="LARGE RIBOSOMAL SUBUNIT PROTEIN BL28M"/>
    <property type="match status" value="1"/>
</dbReference>
<dbReference type="GO" id="GO:0005762">
    <property type="term" value="C:mitochondrial large ribosomal subunit"/>
    <property type="evidence" value="ECO:0007669"/>
    <property type="project" value="TreeGrafter"/>
</dbReference>
<evidence type="ECO:0000313" key="6">
    <source>
        <dbReference type="EMBL" id="OQR73028.1"/>
    </source>
</evidence>
<keyword evidence="7" id="KW-1185">Reference proteome</keyword>
<evidence type="ECO:0000256" key="4">
    <source>
        <dbReference type="ARBA" id="ARBA00035269"/>
    </source>
</evidence>